<protein>
    <submittedName>
        <fullName evidence="1">Uncharacterized protein</fullName>
    </submittedName>
</protein>
<gene>
    <name evidence="1" type="ORF">SDC9_129311</name>
</gene>
<sequence length="88" mass="9778">MYVLRIPGDGDLGNRVKLIPGQWHELTFEWTDSKSSECKLSIDGTLLDIKLPNVRSSINGISYVHFQALSGTEDLNGFLIETVEGGRK</sequence>
<reference evidence="1" key="1">
    <citation type="submission" date="2019-08" db="EMBL/GenBank/DDBJ databases">
        <authorList>
            <person name="Kucharzyk K."/>
            <person name="Murdoch R.W."/>
            <person name="Higgins S."/>
            <person name="Loffler F."/>
        </authorList>
    </citation>
    <scope>NUCLEOTIDE SEQUENCE</scope>
</reference>
<comment type="caution">
    <text evidence="1">The sequence shown here is derived from an EMBL/GenBank/DDBJ whole genome shotgun (WGS) entry which is preliminary data.</text>
</comment>
<organism evidence="1">
    <name type="scientific">bioreactor metagenome</name>
    <dbReference type="NCBI Taxonomy" id="1076179"/>
    <lineage>
        <taxon>unclassified sequences</taxon>
        <taxon>metagenomes</taxon>
        <taxon>ecological metagenomes</taxon>
    </lineage>
</organism>
<proteinExistence type="predicted"/>
<accession>A0A645CYG5</accession>
<dbReference type="EMBL" id="VSSQ01031387">
    <property type="protein sequence ID" value="MPM82250.1"/>
    <property type="molecule type" value="Genomic_DNA"/>
</dbReference>
<name>A0A645CYG5_9ZZZZ</name>
<evidence type="ECO:0000313" key="1">
    <source>
        <dbReference type="EMBL" id="MPM82250.1"/>
    </source>
</evidence>
<dbReference type="AlphaFoldDB" id="A0A645CYG5"/>